<dbReference type="GO" id="GO:0004748">
    <property type="term" value="F:ribonucleoside-diphosphate reductase activity, thioredoxin disulfide as acceptor"/>
    <property type="evidence" value="ECO:0007669"/>
    <property type="project" value="TreeGrafter"/>
</dbReference>
<sequence>MLRGAVPFLKPVLKSVGKSALRTGMNVASDVMAGKKIGQSLKSRATEEVKRKFNQSGRGHRRGIKKTIRRRKTKGRGIKRRRRETSQNSSGYFQLIVPVVTMTTIHPHSCECSKSEMDLFSVPPTQTVIEYGSWEKVNPIAGLSQPFEFEVSGTGDQYLDLEETQLYVKFKVTKRTGASLVHVGDNKDYVGPVNYTLHSLFKQIDVSLNGQQVSDSSPCYPYRAYLETLLNYGREAKQDQLSTALYYKDTPGNMDDTTTTPDGGLALWRPKQRPKHCMGSADIELLGRIHSDVFHMNRYMMNGVNLKLKLIPNNDAFALMTANAAAGYKIEFKEVALYIRRVTPSPTQLLQHAKILSGGTTAKYPIHRVQMRTKAVQAGSTNVISDHLWLGQLPRRLVLGLVKTVAFNGDYTRNPFNFEHFNVNEISLRYAGRIHPSEALKLRFSANGPSNETVRAYDSLFSALHKKNLDEGMDITRNEYEQGYTLYAFDFTPDLSDGAHYNRKEEGSLDLTLRFDTPLADSAMLILYAEFDNLIEVDQHGNVSFDFIR</sequence>
<gene>
    <name evidence="2" type="ORF">HOLleu_25884</name>
</gene>
<evidence type="ECO:0000313" key="2">
    <source>
        <dbReference type="EMBL" id="KAJ8032370.1"/>
    </source>
</evidence>
<dbReference type="AlphaFoldDB" id="A0A9Q1H4P0"/>
<dbReference type="EMBL" id="JAIZAY010000012">
    <property type="protein sequence ID" value="KAJ8032370.1"/>
    <property type="molecule type" value="Genomic_DNA"/>
</dbReference>
<dbReference type="GO" id="GO:0005829">
    <property type="term" value="C:cytosol"/>
    <property type="evidence" value="ECO:0007669"/>
    <property type="project" value="TreeGrafter"/>
</dbReference>
<keyword evidence="3" id="KW-1185">Reference proteome</keyword>
<evidence type="ECO:0008006" key="4">
    <source>
        <dbReference type="Google" id="ProtNLM"/>
    </source>
</evidence>
<name>A0A9Q1H4P0_HOLLE</name>
<evidence type="ECO:0000256" key="1">
    <source>
        <dbReference type="SAM" id="MobiDB-lite"/>
    </source>
</evidence>
<reference evidence="2" key="1">
    <citation type="submission" date="2021-10" db="EMBL/GenBank/DDBJ databases">
        <title>Tropical sea cucumber genome reveals ecological adaptation and Cuvierian tubules defense mechanism.</title>
        <authorList>
            <person name="Chen T."/>
        </authorList>
    </citation>
    <scope>NUCLEOTIDE SEQUENCE</scope>
    <source>
        <strain evidence="2">Nanhai2018</strain>
        <tissue evidence="2">Muscle</tissue>
    </source>
</reference>
<protein>
    <recommendedName>
        <fullName evidence="4">Capsid protein</fullName>
    </recommendedName>
</protein>
<comment type="caution">
    <text evidence="2">The sequence shown here is derived from an EMBL/GenBank/DDBJ whole genome shotgun (WGS) entry which is preliminary data.</text>
</comment>
<dbReference type="InterPro" id="IPR000358">
    <property type="entry name" value="RNR_small_fam"/>
</dbReference>
<dbReference type="Proteomes" id="UP001152320">
    <property type="component" value="Chromosome 12"/>
</dbReference>
<dbReference type="OrthoDB" id="5870771at2759"/>
<feature type="compositionally biased region" description="Basic residues" evidence="1">
    <location>
        <begin position="58"/>
        <end position="83"/>
    </location>
</feature>
<feature type="region of interest" description="Disordered" evidence="1">
    <location>
        <begin position="49"/>
        <end position="87"/>
    </location>
</feature>
<accession>A0A9Q1H4P0</accession>
<dbReference type="GO" id="GO:0009263">
    <property type="term" value="P:deoxyribonucleotide biosynthetic process"/>
    <property type="evidence" value="ECO:0007669"/>
    <property type="project" value="InterPro"/>
</dbReference>
<dbReference type="PANTHER" id="PTHR23409">
    <property type="entry name" value="RIBONUCLEOSIDE-DIPHOSPHATE REDUCTASE SMALL CHAIN"/>
    <property type="match status" value="1"/>
</dbReference>
<evidence type="ECO:0000313" key="3">
    <source>
        <dbReference type="Proteomes" id="UP001152320"/>
    </source>
</evidence>
<proteinExistence type="predicted"/>
<organism evidence="2 3">
    <name type="scientific">Holothuria leucospilota</name>
    <name type="common">Black long sea cucumber</name>
    <name type="synonym">Mertensiothuria leucospilota</name>
    <dbReference type="NCBI Taxonomy" id="206669"/>
    <lineage>
        <taxon>Eukaryota</taxon>
        <taxon>Metazoa</taxon>
        <taxon>Echinodermata</taxon>
        <taxon>Eleutherozoa</taxon>
        <taxon>Echinozoa</taxon>
        <taxon>Holothuroidea</taxon>
        <taxon>Aspidochirotacea</taxon>
        <taxon>Aspidochirotida</taxon>
        <taxon>Holothuriidae</taxon>
        <taxon>Holothuria</taxon>
    </lineage>
</organism>
<dbReference type="PANTHER" id="PTHR23409:SF21">
    <property type="entry name" value="CAPSID PROTEIN"/>
    <property type="match status" value="1"/>
</dbReference>